<dbReference type="GO" id="GO:0003677">
    <property type="term" value="F:DNA binding"/>
    <property type="evidence" value="ECO:0007669"/>
    <property type="project" value="UniProtKB-KW"/>
</dbReference>
<dbReference type="AlphaFoldDB" id="A0A7L6N429"/>
<evidence type="ECO:0000259" key="5">
    <source>
        <dbReference type="PROSITE" id="PS50931"/>
    </source>
</evidence>
<keyword evidence="7" id="KW-1185">Reference proteome</keyword>
<dbReference type="Pfam" id="PF00126">
    <property type="entry name" value="HTH_1"/>
    <property type="match status" value="1"/>
</dbReference>
<feature type="domain" description="HTH lysR-type" evidence="5">
    <location>
        <begin position="1"/>
        <end position="58"/>
    </location>
</feature>
<dbReference type="Gene3D" id="1.10.10.10">
    <property type="entry name" value="Winged helix-like DNA-binding domain superfamily/Winged helix DNA-binding domain"/>
    <property type="match status" value="1"/>
</dbReference>
<dbReference type="SUPFAM" id="SSF53850">
    <property type="entry name" value="Periplasmic binding protein-like II"/>
    <property type="match status" value="1"/>
</dbReference>
<protein>
    <submittedName>
        <fullName evidence="6">LysR family transcriptional regulator</fullName>
    </submittedName>
</protein>
<sequence>MNLLHLKYACEIEKTMSISKAAENLYMSQPNLSRAMKDLESSLNIQIFERTPKGMKLTVKGEEFLYYAKKILSEVRDIESLYLNEDFSISKFSISVPRASYISNAFTNFAKKLSQTKKCEIYYKETNSLKAINNILNSYYNLAIIRYQINYDNYFKALIKEKGFKYEVISEFSYQLFMSRHHPLAQKDQILLEDLSQYIEIAHADPYVPSLSMVDVKKEEFSNDIKRRIFVYERASQFELLSSVHSTYMWGSPLSDDLLDKYDLVQIKCDDLSKVHKDVLIYLKSYRLSPLDHEFLEEIIKSKRDLLKL</sequence>
<dbReference type="EMBL" id="CP051151">
    <property type="protein sequence ID" value="QLY39997.1"/>
    <property type="molecule type" value="Genomic_DNA"/>
</dbReference>
<dbReference type="InterPro" id="IPR000847">
    <property type="entry name" value="LysR_HTH_N"/>
</dbReference>
<name>A0A7L6N429_9MOLU</name>
<dbReference type="RefSeq" id="WP_312032491.1">
    <property type="nucleotide sequence ID" value="NZ_CP051151.1"/>
</dbReference>
<keyword evidence="4" id="KW-0804">Transcription</keyword>
<dbReference type="InterPro" id="IPR036388">
    <property type="entry name" value="WH-like_DNA-bd_sf"/>
</dbReference>
<dbReference type="PRINTS" id="PR00039">
    <property type="entry name" value="HTHLYSR"/>
</dbReference>
<gene>
    <name evidence="6" type="ORF">HF295_03635</name>
</gene>
<evidence type="ECO:0000313" key="6">
    <source>
        <dbReference type="EMBL" id="QLY39997.1"/>
    </source>
</evidence>
<evidence type="ECO:0000256" key="1">
    <source>
        <dbReference type="ARBA" id="ARBA00009437"/>
    </source>
</evidence>
<evidence type="ECO:0000256" key="4">
    <source>
        <dbReference type="ARBA" id="ARBA00023163"/>
    </source>
</evidence>
<dbReference type="GO" id="GO:0032993">
    <property type="term" value="C:protein-DNA complex"/>
    <property type="evidence" value="ECO:0007669"/>
    <property type="project" value="TreeGrafter"/>
</dbReference>
<reference evidence="6 7" key="1">
    <citation type="submission" date="2020-04" db="EMBL/GenBank/DDBJ databases">
        <authorList>
            <person name="Zheng R.K."/>
            <person name="Sun C.M."/>
        </authorList>
    </citation>
    <scope>NUCLEOTIDE SEQUENCE [LARGE SCALE GENOMIC DNA]</scope>
    <source>
        <strain evidence="7">zrk29</strain>
    </source>
</reference>
<keyword evidence="3" id="KW-0238">DNA-binding</keyword>
<dbReference type="FunFam" id="1.10.10.10:FF:000001">
    <property type="entry name" value="LysR family transcriptional regulator"/>
    <property type="match status" value="1"/>
</dbReference>
<dbReference type="Proteomes" id="UP000512167">
    <property type="component" value="Chromosome"/>
</dbReference>
<evidence type="ECO:0000256" key="2">
    <source>
        <dbReference type="ARBA" id="ARBA00023015"/>
    </source>
</evidence>
<dbReference type="InterPro" id="IPR036390">
    <property type="entry name" value="WH_DNA-bd_sf"/>
</dbReference>
<dbReference type="SUPFAM" id="SSF46785">
    <property type="entry name" value="Winged helix' DNA-binding domain"/>
    <property type="match status" value="1"/>
</dbReference>
<dbReference type="KEGG" id="tbk:HF295_03635"/>
<dbReference type="PANTHER" id="PTHR30346">
    <property type="entry name" value="TRANSCRIPTIONAL DUAL REGULATOR HCAR-RELATED"/>
    <property type="match status" value="1"/>
</dbReference>
<evidence type="ECO:0000313" key="7">
    <source>
        <dbReference type="Proteomes" id="UP000512167"/>
    </source>
</evidence>
<organism evidence="6 7">
    <name type="scientific">Hujiaoplasma nucleasis</name>
    <dbReference type="NCBI Taxonomy" id="2725268"/>
    <lineage>
        <taxon>Bacteria</taxon>
        <taxon>Bacillati</taxon>
        <taxon>Mycoplasmatota</taxon>
        <taxon>Mollicutes</taxon>
        <taxon>Candidatus Izemoplasmatales</taxon>
        <taxon>Hujiaoplasmataceae</taxon>
        <taxon>Hujiaoplasma</taxon>
    </lineage>
</organism>
<dbReference type="GO" id="GO:0003700">
    <property type="term" value="F:DNA-binding transcription factor activity"/>
    <property type="evidence" value="ECO:0007669"/>
    <property type="project" value="InterPro"/>
</dbReference>
<keyword evidence="2" id="KW-0805">Transcription regulation</keyword>
<evidence type="ECO:0000256" key="3">
    <source>
        <dbReference type="ARBA" id="ARBA00023125"/>
    </source>
</evidence>
<dbReference type="PROSITE" id="PS50931">
    <property type="entry name" value="HTH_LYSR"/>
    <property type="match status" value="1"/>
</dbReference>
<dbReference type="PANTHER" id="PTHR30346:SF0">
    <property type="entry name" value="HCA OPERON TRANSCRIPTIONAL ACTIVATOR HCAR"/>
    <property type="match status" value="1"/>
</dbReference>
<proteinExistence type="inferred from homology"/>
<accession>A0A7L6N429</accession>
<comment type="similarity">
    <text evidence="1">Belongs to the LysR transcriptional regulatory family.</text>
</comment>